<sequence>MVKWQHRGVKDPEIEHVGPLDSLGLNGAGDDRVDLCRPAVRISEHPYSYTL</sequence>
<dbReference type="Proteomes" id="UP000250235">
    <property type="component" value="Unassembled WGS sequence"/>
</dbReference>
<gene>
    <name evidence="1" type="ORF">F511_41856</name>
</gene>
<proteinExistence type="predicted"/>
<evidence type="ECO:0000313" key="1">
    <source>
        <dbReference type="EMBL" id="KZV14661.1"/>
    </source>
</evidence>
<accession>A0A2Z7A026</accession>
<name>A0A2Z7A026_9LAMI</name>
<reference evidence="1 2" key="1">
    <citation type="journal article" date="2015" name="Proc. Natl. Acad. Sci. U.S.A.">
        <title>The resurrection genome of Boea hygrometrica: A blueprint for survival of dehydration.</title>
        <authorList>
            <person name="Xiao L."/>
            <person name="Yang G."/>
            <person name="Zhang L."/>
            <person name="Yang X."/>
            <person name="Zhao S."/>
            <person name="Ji Z."/>
            <person name="Zhou Q."/>
            <person name="Hu M."/>
            <person name="Wang Y."/>
            <person name="Chen M."/>
            <person name="Xu Y."/>
            <person name="Jin H."/>
            <person name="Xiao X."/>
            <person name="Hu G."/>
            <person name="Bao F."/>
            <person name="Hu Y."/>
            <person name="Wan P."/>
            <person name="Li L."/>
            <person name="Deng X."/>
            <person name="Kuang T."/>
            <person name="Xiang C."/>
            <person name="Zhu J.K."/>
            <person name="Oliver M.J."/>
            <person name="He Y."/>
        </authorList>
    </citation>
    <scope>NUCLEOTIDE SEQUENCE [LARGE SCALE GENOMIC DNA]</scope>
    <source>
        <strain evidence="2">cv. XS01</strain>
    </source>
</reference>
<keyword evidence="2" id="KW-1185">Reference proteome</keyword>
<protein>
    <submittedName>
        <fullName evidence="1">Uncharacterized protein</fullName>
    </submittedName>
</protein>
<evidence type="ECO:0000313" key="2">
    <source>
        <dbReference type="Proteomes" id="UP000250235"/>
    </source>
</evidence>
<dbReference type="AlphaFoldDB" id="A0A2Z7A026"/>
<dbReference type="EMBL" id="KV020268">
    <property type="protein sequence ID" value="KZV14661.1"/>
    <property type="molecule type" value="Genomic_DNA"/>
</dbReference>
<organism evidence="1 2">
    <name type="scientific">Dorcoceras hygrometricum</name>
    <dbReference type="NCBI Taxonomy" id="472368"/>
    <lineage>
        <taxon>Eukaryota</taxon>
        <taxon>Viridiplantae</taxon>
        <taxon>Streptophyta</taxon>
        <taxon>Embryophyta</taxon>
        <taxon>Tracheophyta</taxon>
        <taxon>Spermatophyta</taxon>
        <taxon>Magnoliopsida</taxon>
        <taxon>eudicotyledons</taxon>
        <taxon>Gunneridae</taxon>
        <taxon>Pentapetalae</taxon>
        <taxon>asterids</taxon>
        <taxon>lamiids</taxon>
        <taxon>Lamiales</taxon>
        <taxon>Gesneriaceae</taxon>
        <taxon>Didymocarpoideae</taxon>
        <taxon>Trichosporeae</taxon>
        <taxon>Loxocarpinae</taxon>
        <taxon>Dorcoceras</taxon>
    </lineage>
</organism>